<keyword evidence="2" id="KW-0732">Signal</keyword>
<organism evidence="3 4">
    <name type="scientific">Roseateles toxinivorans</name>
    <dbReference type="NCBI Taxonomy" id="270368"/>
    <lineage>
        <taxon>Bacteria</taxon>
        <taxon>Pseudomonadati</taxon>
        <taxon>Pseudomonadota</taxon>
        <taxon>Betaproteobacteria</taxon>
        <taxon>Burkholderiales</taxon>
        <taxon>Sphaerotilaceae</taxon>
        <taxon>Roseateles</taxon>
    </lineage>
</organism>
<feature type="region of interest" description="Disordered" evidence="1">
    <location>
        <begin position="20"/>
        <end position="51"/>
    </location>
</feature>
<comment type="caution">
    <text evidence="3">The sequence shown here is derived from an EMBL/GenBank/DDBJ whole genome shotgun (WGS) entry which is preliminary data.</text>
</comment>
<dbReference type="AlphaFoldDB" id="A0A4R6QJH8"/>
<gene>
    <name evidence="3" type="ORF">DES47_105146</name>
</gene>
<sequence>MRRRQVRGLAALLPLSGAPIGRMAGSPGLDEDDDMASSEARMTTTEQTTRPNILTRLAQGSGLWLVPASDDAAPCTDGLEVSLIPWQEWDDACRACQQGSQVSTN</sequence>
<dbReference type="EMBL" id="SNXS01000005">
    <property type="protein sequence ID" value="TDP63146.1"/>
    <property type="molecule type" value="Genomic_DNA"/>
</dbReference>
<reference evidence="3 4" key="1">
    <citation type="submission" date="2019-03" db="EMBL/GenBank/DDBJ databases">
        <title>Genomic Encyclopedia of Type Strains, Phase IV (KMG-IV): sequencing the most valuable type-strain genomes for metagenomic binning, comparative biology and taxonomic classification.</title>
        <authorList>
            <person name="Goeker M."/>
        </authorList>
    </citation>
    <scope>NUCLEOTIDE SEQUENCE [LARGE SCALE GENOMIC DNA]</scope>
    <source>
        <strain evidence="3 4">DSM 16998</strain>
    </source>
</reference>
<dbReference type="InParanoid" id="A0A4R6QJH8"/>
<evidence type="ECO:0000313" key="4">
    <source>
        <dbReference type="Proteomes" id="UP000295361"/>
    </source>
</evidence>
<dbReference type="Proteomes" id="UP000295361">
    <property type="component" value="Unassembled WGS sequence"/>
</dbReference>
<name>A0A4R6QJH8_9BURK</name>
<keyword evidence="4" id="KW-1185">Reference proteome</keyword>
<proteinExistence type="predicted"/>
<feature type="signal peptide" evidence="2">
    <location>
        <begin position="1"/>
        <end position="24"/>
    </location>
</feature>
<protein>
    <submittedName>
        <fullName evidence="3">Uncharacterized protein</fullName>
    </submittedName>
</protein>
<accession>A0A4R6QJH8</accession>
<feature type="compositionally biased region" description="Polar residues" evidence="1">
    <location>
        <begin position="40"/>
        <end position="51"/>
    </location>
</feature>
<evidence type="ECO:0000256" key="2">
    <source>
        <dbReference type="SAM" id="SignalP"/>
    </source>
</evidence>
<evidence type="ECO:0000256" key="1">
    <source>
        <dbReference type="SAM" id="MobiDB-lite"/>
    </source>
</evidence>
<evidence type="ECO:0000313" key="3">
    <source>
        <dbReference type="EMBL" id="TDP63146.1"/>
    </source>
</evidence>
<feature type="chain" id="PRO_5020579128" evidence="2">
    <location>
        <begin position="25"/>
        <end position="105"/>
    </location>
</feature>